<reference evidence="2 3" key="2">
    <citation type="submission" date="2024-07" db="EMBL/GenBank/DDBJ databases">
        <authorList>
            <person name="Akdeniz Z."/>
        </authorList>
    </citation>
    <scope>NUCLEOTIDE SEQUENCE [LARGE SCALE GENOMIC DNA]</scope>
</reference>
<name>A0AA86U443_9EUKA</name>
<sequence length="139" mass="16379">MLAINNQLDQLYIKSVYSPQLPLFDKIELTLSYLKHLNNQLIDKRSQLQRYQTIYKNDAKTRTKLMKSLEQSQDKFKAKAIIKNQLDQILNSQIQENDVTPLYRETKKIKQMILDKVFQTRVQLQPNIAEISGNEILVQ</sequence>
<organism evidence="1">
    <name type="scientific">Hexamita inflata</name>
    <dbReference type="NCBI Taxonomy" id="28002"/>
    <lineage>
        <taxon>Eukaryota</taxon>
        <taxon>Metamonada</taxon>
        <taxon>Diplomonadida</taxon>
        <taxon>Hexamitidae</taxon>
        <taxon>Hexamitinae</taxon>
        <taxon>Hexamita</taxon>
    </lineage>
</organism>
<evidence type="ECO:0000313" key="1">
    <source>
        <dbReference type="EMBL" id="CAI9941665.1"/>
    </source>
</evidence>
<dbReference type="EMBL" id="CATOUU010000695">
    <property type="protein sequence ID" value="CAI9941665.1"/>
    <property type="molecule type" value="Genomic_DNA"/>
</dbReference>
<comment type="caution">
    <text evidence="1">The sequence shown here is derived from an EMBL/GenBank/DDBJ whole genome shotgun (WGS) entry which is preliminary data.</text>
</comment>
<accession>A0AA86U443</accession>
<reference evidence="1" key="1">
    <citation type="submission" date="2023-06" db="EMBL/GenBank/DDBJ databases">
        <authorList>
            <person name="Kurt Z."/>
        </authorList>
    </citation>
    <scope>NUCLEOTIDE SEQUENCE</scope>
</reference>
<dbReference type="AlphaFoldDB" id="A0AA86U443"/>
<gene>
    <name evidence="1" type="ORF">HINF_LOCUS29310</name>
    <name evidence="2" type="ORF">HINF_LOCUS32166</name>
</gene>
<dbReference type="Proteomes" id="UP001642409">
    <property type="component" value="Unassembled WGS sequence"/>
</dbReference>
<proteinExistence type="predicted"/>
<evidence type="ECO:0000313" key="2">
    <source>
        <dbReference type="EMBL" id="CAL6029182.1"/>
    </source>
</evidence>
<protein>
    <submittedName>
        <fullName evidence="2">Hypothetical_protein</fullName>
    </submittedName>
</protein>
<dbReference type="EMBL" id="CAXDID020000109">
    <property type="protein sequence ID" value="CAL6029182.1"/>
    <property type="molecule type" value="Genomic_DNA"/>
</dbReference>
<evidence type="ECO:0000313" key="3">
    <source>
        <dbReference type="Proteomes" id="UP001642409"/>
    </source>
</evidence>
<keyword evidence="3" id="KW-1185">Reference proteome</keyword>